<dbReference type="GO" id="GO:0000976">
    <property type="term" value="F:transcription cis-regulatory region binding"/>
    <property type="evidence" value="ECO:0007669"/>
    <property type="project" value="TreeGrafter"/>
</dbReference>
<dbReference type="AlphaFoldDB" id="A0A0J6S1Z5"/>
<accession>A0A0J6S1Z5</accession>
<dbReference type="PANTHER" id="PTHR30055">
    <property type="entry name" value="HTH-TYPE TRANSCRIPTIONAL REGULATOR RUTR"/>
    <property type="match status" value="1"/>
</dbReference>
<keyword evidence="1" id="KW-0805">Transcription regulation</keyword>
<dbReference type="Proteomes" id="UP000035929">
    <property type="component" value="Unassembled WGS sequence"/>
</dbReference>
<dbReference type="PRINTS" id="PR00455">
    <property type="entry name" value="HTHTETR"/>
</dbReference>
<feature type="domain" description="HTH tetR-type" evidence="5">
    <location>
        <begin position="17"/>
        <end position="77"/>
    </location>
</feature>
<dbReference type="InterPro" id="IPR023772">
    <property type="entry name" value="DNA-bd_HTH_TetR-type_CS"/>
</dbReference>
<dbReference type="InterPro" id="IPR009057">
    <property type="entry name" value="Homeodomain-like_sf"/>
</dbReference>
<feature type="DNA-binding region" description="H-T-H motif" evidence="4">
    <location>
        <begin position="40"/>
        <end position="59"/>
    </location>
</feature>
<dbReference type="PANTHER" id="PTHR30055:SF238">
    <property type="entry name" value="MYCOFACTOCIN BIOSYNTHESIS TRANSCRIPTIONAL REGULATOR MFTR-RELATED"/>
    <property type="match status" value="1"/>
</dbReference>
<comment type="caution">
    <text evidence="6">The sequence shown here is derived from an EMBL/GenBank/DDBJ whole genome shotgun (WGS) entry which is preliminary data.</text>
</comment>
<dbReference type="PROSITE" id="PS50977">
    <property type="entry name" value="HTH_TETR_2"/>
    <property type="match status" value="1"/>
</dbReference>
<sequence>MESEPGQPESLRARKRQETLRRIAETGLRLFGERGYEATTLDAIAEAAGISRRTFFSYFRSKEEILLEWQMRGFSAQLREAVLAQPAGRAPITVVRDAMLHLAAGIRTQEFISIDRVMRSSETLKARKQASYGLQEQALHAALIERWPDPARSHALRLVAMVSLGAMRLAIEAWIQAGGDRGAAPFLEDAFAQIAAEVCGHAGRSGASPVS</sequence>
<evidence type="ECO:0000259" key="5">
    <source>
        <dbReference type="PROSITE" id="PS50977"/>
    </source>
</evidence>
<dbReference type="Pfam" id="PF17754">
    <property type="entry name" value="TetR_C_14"/>
    <property type="match status" value="1"/>
</dbReference>
<evidence type="ECO:0000256" key="4">
    <source>
        <dbReference type="PROSITE-ProRule" id="PRU00335"/>
    </source>
</evidence>
<proteinExistence type="predicted"/>
<evidence type="ECO:0000313" key="7">
    <source>
        <dbReference type="Proteomes" id="UP000035929"/>
    </source>
</evidence>
<dbReference type="OrthoDB" id="9811084at2"/>
<evidence type="ECO:0000256" key="3">
    <source>
        <dbReference type="ARBA" id="ARBA00023163"/>
    </source>
</evidence>
<protein>
    <submittedName>
        <fullName evidence="6">TetR family transcriptional regulator</fullName>
    </submittedName>
</protein>
<dbReference type="Gene3D" id="1.10.357.10">
    <property type="entry name" value="Tetracycline Repressor, domain 2"/>
    <property type="match status" value="1"/>
</dbReference>
<dbReference type="SUPFAM" id="SSF46689">
    <property type="entry name" value="Homeodomain-like"/>
    <property type="match status" value="1"/>
</dbReference>
<evidence type="ECO:0000256" key="2">
    <source>
        <dbReference type="ARBA" id="ARBA00023125"/>
    </source>
</evidence>
<dbReference type="PATRIC" id="fig|270351.6.peg.4464"/>
<keyword evidence="3" id="KW-0804">Transcription</keyword>
<dbReference type="RefSeq" id="WP_048467493.1">
    <property type="nucleotide sequence ID" value="NZ_LABX01000293.1"/>
</dbReference>
<name>A0A0J6S1Z5_9HYPH</name>
<dbReference type="PROSITE" id="PS01081">
    <property type="entry name" value="HTH_TETR_1"/>
    <property type="match status" value="1"/>
</dbReference>
<dbReference type="InterPro" id="IPR050109">
    <property type="entry name" value="HTH-type_TetR-like_transc_reg"/>
</dbReference>
<reference evidence="6 7" key="1">
    <citation type="submission" date="2015-03" db="EMBL/GenBank/DDBJ databases">
        <title>Genome sequencing of Methylobacterium aquaticum DSM16371 type strain.</title>
        <authorList>
            <person name="Chaudhry V."/>
            <person name="Patil P.B."/>
        </authorList>
    </citation>
    <scope>NUCLEOTIDE SEQUENCE [LARGE SCALE GENOMIC DNA]</scope>
    <source>
        <strain evidence="6 7">DSM 16371</strain>
    </source>
</reference>
<evidence type="ECO:0000256" key="1">
    <source>
        <dbReference type="ARBA" id="ARBA00023015"/>
    </source>
</evidence>
<dbReference type="EMBL" id="LABX01000293">
    <property type="protein sequence ID" value="KMO27592.1"/>
    <property type="molecule type" value="Genomic_DNA"/>
</dbReference>
<keyword evidence="2 4" id="KW-0238">DNA-binding</keyword>
<dbReference type="Pfam" id="PF00440">
    <property type="entry name" value="TetR_N"/>
    <property type="match status" value="1"/>
</dbReference>
<dbReference type="InterPro" id="IPR001647">
    <property type="entry name" value="HTH_TetR"/>
</dbReference>
<evidence type="ECO:0000313" key="6">
    <source>
        <dbReference type="EMBL" id="KMO27592.1"/>
    </source>
</evidence>
<dbReference type="InterPro" id="IPR041347">
    <property type="entry name" value="MftR_C"/>
</dbReference>
<gene>
    <name evidence="6" type="ORF">VP06_30190</name>
</gene>
<organism evidence="6 7">
    <name type="scientific">Methylobacterium aquaticum</name>
    <dbReference type="NCBI Taxonomy" id="270351"/>
    <lineage>
        <taxon>Bacteria</taxon>
        <taxon>Pseudomonadati</taxon>
        <taxon>Pseudomonadota</taxon>
        <taxon>Alphaproteobacteria</taxon>
        <taxon>Hyphomicrobiales</taxon>
        <taxon>Methylobacteriaceae</taxon>
        <taxon>Methylobacterium</taxon>
    </lineage>
</organism>
<dbReference type="GO" id="GO:0003700">
    <property type="term" value="F:DNA-binding transcription factor activity"/>
    <property type="evidence" value="ECO:0007669"/>
    <property type="project" value="TreeGrafter"/>
</dbReference>